<evidence type="ECO:0000256" key="1">
    <source>
        <dbReference type="SAM" id="SignalP"/>
    </source>
</evidence>
<proteinExistence type="predicted"/>
<keyword evidence="1" id="KW-0732">Signal</keyword>
<organism evidence="2 3">
    <name type="scientific">Mycoplasmopsis alligatoris A21JP2</name>
    <dbReference type="NCBI Taxonomy" id="747682"/>
    <lineage>
        <taxon>Bacteria</taxon>
        <taxon>Bacillati</taxon>
        <taxon>Mycoplasmatota</taxon>
        <taxon>Mycoplasmoidales</taxon>
        <taxon>Metamycoplasmataceae</taxon>
        <taxon>Mycoplasmopsis</taxon>
    </lineage>
</organism>
<reference evidence="2 3" key="1">
    <citation type="submission" date="2010-03" db="EMBL/GenBank/DDBJ databases">
        <authorList>
            <person name="Glass J.I."/>
            <person name="Benders G.A."/>
            <person name="Durkin A.S."/>
            <person name="Farmerie W.G."/>
            <person name="Hlavinka K."/>
            <person name="Hostetler J."/>
            <person name="Jackson J."/>
            <person name="May M.A."/>
            <person name="Miller R.H."/>
            <person name="Paralanov V."/>
            <person name="Radune D."/>
            <person name="Szczypinski B."/>
            <person name="Brown D.R."/>
        </authorList>
    </citation>
    <scope>NUCLEOTIDE SEQUENCE [LARGE SCALE GENOMIC DNA]</scope>
    <source>
        <strain evidence="2 3">A21JP2</strain>
    </source>
</reference>
<dbReference type="RefSeq" id="WP_005683211.1">
    <property type="nucleotide sequence ID" value="NZ_ADNC01000004.1"/>
</dbReference>
<name>D4XV70_9BACT</name>
<dbReference type="eggNOG" id="ENOG5030N2K">
    <property type="taxonomic scope" value="Bacteria"/>
</dbReference>
<dbReference type="Proteomes" id="UP000004757">
    <property type="component" value="Unassembled WGS sequence"/>
</dbReference>
<dbReference type="NCBIfam" id="NF045954">
    <property type="entry name" value="MAG1430_dom"/>
    <property type="match status" value="1"/>
</dbReference>
<accession>D4XV70</accession>
<keyword evidence="3" id="KW-1185">Reference proteome</keyword>
<feature type="signal peptide" evidence="1">
    <location>
        <begin position="1"/>
        <end position="19"/>
    </location>
</feature>
<dbReference type="OrthoDB" id="398253at2"/>
<sequence>MTFKLKVLFLATALGLSSALLVTTSVLYQRKAQEIADLKNESVNPLEPNNTFNLQEFNFETNSLKIDKSVRYARDFASANLFKENLNIKSDKFWYEQLLLSQVDKSDKLFFLNSKNNTPLNVFTNQYIIDLKSYANDVLGQLYLDVKLSPKPEFFKLSSQHFTYVIEGFKQLKNSDDLSNAVSLSSVFLKEALSSKKTYQEIFDEFTKANAKEKLAWINKWISLEVDKGALIDPESLELVLNPVASNPKSIKVKYSLLIKSYAASTDDLLKIENLKSTLKNKKELEIPLSFIELHKLNATLKLQPKNSKNFNEFSFSDLRFDRSTNSIANLEIASSDTTFKADNYIITLNDFRAADTDKDNYLVPYTILLKDDYNKGFSYVISSNFKIAKSSLKK</sequence>
<dbReference type="EMBL" id="ADNC01000004">
    <property type="protein sequence ID" value="EFF41785.1"/>
    <property type="molecule type" value="Genomic_DNA"/>
</dbReference>
<evidence type="ECO:0000313" key="2">
    <source>
        <dbReference type="EMBL" id="EFF41785.1"/>
    </source>
</evidence>
<dbReference type="AlphaFoldDB" id="D4XV70"/>
<gene>
    <name evidence="2" type="ORF">MALL_0769</name>
</gene>
<evidence type="ECO:0000313" key="3">
    <source>
        <dbReference type="Proteomes" id="UP000004757"/>
    </source>
</evidence>
<protein>
    <submittedName>
        <fullName evidence="2">Uncharacterized protein</fullName>
    </submittedName>
</protein>
<dbReference type="STRING" id="747682.MALL_0769"/>
<feature type="chain" id="PRO_5003067823" evidence="1">
    <location>
        <begin position="20"/>
        <end position="395"/>
    </location>
</feature>
<comment type="caution">
    <text evidence="2">The sequence shown here is derived from an EMBL/GenBank/DDBJ whole genome shotgun (WGS) entry which is preliminary data.</text>
</comment>